<name>A0ABN7T8Z4_OIKDI</name>
<reference evidence="10 11" key="1">
    <citation type="submission" date="2021-04" db="EMBL/GenBank/DDBJ databases">
        <authorList>
            <person name="Bliznina A."/>
        </authorList>
    </citation>
    <scope>NUCLEOTIDE SEQUENCE [LARGE SCALE GENOMIC DNA]</scope>
</reference>
<evidence type="ECO:0000256" key="4">
    <source>
        <dbReference type="ARBA" id="ARBA00022679"/>
    </source>
</evidence>
<evidence type="ECO:0000256" key="9">
    <source>
        <dbReference type="ARBA" id="ARBA00023136"/>
    </source>
</evidence>
<keyword evidence="3" id="KW-0328">Glycosyltransferase</keyword>
<keyword evidence="6" id="KW-0735">Signal-anchor</keyword>
<dbReference type="Gene3D" id="3.90.550.50">
    <property type="match status" value="1"/>
</dbReference>
<keyword evidence="4" id="KW-0808">Transferase</keyword>
<keyword evidence="8" id="KW-0333">Golgi apparatus</keyword>
<keyword evidence="5" id="KW-0812">Transmembrane</keyword>
<accession>A0ABN7T8Z4</accession>
<evidence type="ECO:0000256" key="8">
    <source>
        <dbReference type="ARBA" id="ARBA00023034"/>
    </source>
</evidence>
<evidence type="ECO:0000256" key="3">
    <source>
        <dbReference type="ARBA" id="ARBA00022676"/>
    </source>
</evidence>
<keyword evidence="11" id="KW-1185">Reference proteome</keyword>
<evidence type="ECO:0000256" key="7">
    <source>
        <dbReference type="ARBA" id="ARBA00022989"/>
    </source>
</evidence>
<evidence type="ECO:0000256" key="5">
    <source>
        <dbReference type="ARBA" id="ARBA00022692"/>
    </source>
</evidence>
<keyword evidence="9" id="KW-0472">Membrane</keyword>
<dbReference type="Pfam" id="PF01762">
    <property type="entry name" value="Galactosyl_T"/>
    <property type="match status" value="1"/>
</dbReference>
<gene>
    <name evidence="10" type="ORF">OKIOD_LOCUS16347</name>
</gene>
<evidence type="ECO:0000256" key="1">
    <source>
        <dbReference type="ARBA" id="ARBA00004323"/>
    </source>
</evidence>
<evidence type="ECO:0000256" key="6">
    <source>
        <dbReference type="ARBA" id="ARBA00022968"/>
    </source>
</evidence>
<dbReference type="PANTHER" id="PTHR11214">
    <property type="entry name" value="BETA-1,3-N-ACETYLGLUCOSAMINYLTRANSFERASE"/>
    <property type="match status" value="1"/>
</dbReference>
<dbReference type="Proteomes" id="UP001158576">
    <property type="component" value="Chromosome 2"/>
</dbReference>
<evidence type="ECO:0000256" key="2">
    <source>
        <dbReference type="ARBA" id="ARBA00008661"/>
    </source>
</evidence>
<comment type="similarity">
    <text evidence="2">Belongs to the glycosyltransferase 31 family.</text>
</comment>
<evidence type="ECO:0000313" key="11">
    <source>
        <dbReference type="Proteomes" id="UP001158576"/>
    </source>
</evidence>
<dbReference type="InterPro" id="IPR002659">
    <property type="entry name" value="Glyco_trans_31"/>
</dbReference>
<protein>
    <submittedName>
        <fullName evidence="10">Oidioi.mRNA.OKI2018_I69.chr2.g7582.t1.cds</fullName>
    </submittedName>
</protein>
<dbReference type="EMBL" id="OU015567">
    <property type="protein sequence ID" value="CAG5113475.1"/>
    <property type="molecule type" value="Genomic_DNA"/>
</dbReference>
<comment type="subcellular location">
    <subcellularLocation>
        <location evidence="1">Golgi apparatus membrane</location>
        <topology evidence="1">Single-pass type II membrane protein</topology>
    </subcellularLocation>
</comment>
<dbReference type="PANTHER" id="PTHR11214:SF376">
    <property type="entry name" value="HEXOSYLTRANSFERASE"/>
    <property type="match status" value="1"/>
</dbReference>
<proteinExistence type="inferred from homology"/>
<sequence length="710" mass="82063">MGRRRRTGLMFAAIIIVKILWNQGALNRIFLVEHQSSINEKVNAASPEPPITKKEENEVQQILKIDLQREKDEQNMRRAVPQRISQLKEHIGNSNINFKDKQNAMIDRLFKKNAIPHFQSQMNMTELNVYYRSPPSCSIRRNTIREYTEMWREEHDDPSTPMTSILPRIKFFTVETPSTRKEASKNEDLVLVESDGYDAKFNDVSCDEMIWEQNQNMSAKYDEEMFLKSLEYAAKDQFTGPNTGHVFLKDTDLVNFDTIRNVSRKIGNERDENEGILCFGKIHSEASVPYCGNKIFMRGDTTQKLMKFSVPNRNFPVAQEITGFQRNRAGISGLMYNDKPQRTKALVTLPYMDWNFYNFSEHFHEWAMDLKPTNRMTYNLPDLYIKDRPVSDPWSVGLVHAPPCSANYSIFSLIKSARQNEKIRRFIRIYTNLQDKFYPQNANPLNHVMHVPVRFILGKQSSNEDPELTKRIEDEIKEHGDIIVGDFIDTYENLPLKTLTGYEYIKNVCDGPAAPHYFIFHDDDTMLSYAKLANFVKEKSVDLSCLAYKGSHARPYRWGKYNVTIEQWASGHWLPEFCTGPCNLMSRETAMKILQAAEKTDPKGFKLEDVLFTGIIRTKAGLAAPDEPPTGVCMMGEGLTFIAAGVNRFINANKLKWNPQKKTPWVNTNLENKLNYLRDHILGDLVEDLPEYKAWEARIKDKRPVVPSNT</sequence>
<organism evidence="10 11">
    <name type="scientific">Oikopleura dioica</name>
    <name type="common">Tunicate</name>
    <dbReference type="NCBI Taxonomy" id="34765"/>
    <lineage>
        <taxon>Eukaryota</taxon>
        <taxon>Metazoa</taxon>
        <taxon>Chordata</taxon>
        <taxon>Tunicata</taxon>
        <taxon>Appendicularia</taxon>
        <taxon>Copelata</taxon>
        <taxon>Oikopleuridae</taxon>
        <taxon>Oikopleura</taxon>
    </lineage>
</organism>
<keyword evidence="7" id="KW-1133">Transmembrane helix</keyword>
<evidence type="ECO:0000313" key="10">
    <source>
        <dbReference type="EMBL" id="CAG5113475.1"/>
    </source>
</evidence>